<feature type="region of interest" description="Disordered" evidence="11">
    <location>
        <begin position="677"/>
        <end position="709"/>
    </location>
</feature>
<dbReference type="PROSITE" id="PS00108">
    <property type="entry name" value="PROTEIN_KINASE_ST"/>
    <property type="match status" value="1"/>
</dbReference>
<dbReference type="GO" id="GO:0030332">
    <property type="term" value="F:cyclin binding"/>
    <property type="evidence" value="ECO:0007669"/>
    <property type="project" value="TreeGrafter"/>
</dbReference>
<sequence length="709" mass="77400">MDPYAAAYGPSAGPSGYYAQQAGAGRWAAEGYYGATPKGPRDSWASRRDRERDRRDDRVNQSGRDDTSAKRRSRSPSRDSSGAREGDRRRDGSATRRRASPPPRAPTSPRRRPPASSTTTSTSTPVSGPDPDARTKARRAASRSATAKDIFSDSLNYADMEDSADATRRPPPSPPSRTSFTPRRPRSASRSPPRHPRQPPTGPRADRRDGAPPTGPAASRANRASRSPELDRRNSRANGDESRDRGWKRSRTPSDRGTGSQSGGKASLSPEAVKRIKRRDSGETKPAPRQILEVASNNPGVPAVMTTLASSPVLGPSEDEGDEDEDATPVTPAQPQRALPTELYTRIAQVGEGTYGQVFKARSETTGVLVALKKIRMESEKDGFPITAMREIKLLQMLRHPNVVRLHEMMTTMSTSASGRPGAGAVYMVFEYMEHDLNGVLHHPSVQFSAAHLKSLAKQLLEGLDYLHDKAVLHRDLKGSNILLNNAGLLKLADFGLARLYAKRRTDADYTNRVVTLWYRPPELLLGTTRYGTEVDCWGAGCIFLELFTRKAIFQGQDEIHQVQAIVDVLGPMSGARWEGAEQLPWFELIRPTVPALGEPDADGGAVDVWSQRFRKNYAHLLSPPALDVAEALLHYDPRKRASAAQALAMPYFTEEAPKPKLPADALSKLKGEWHELESRRARQKSGRAAAAAELAAGAGVKRAAEGTA</sequence>
<dbReference type="STRING" id="1569628.A0A316UI47"/>
<evidence type="ECO:0000313" key="14">
    <source>
        <dbReference type="Proteomes" id="UP000245884"/>
    </source>
</evidence>
<feature type="binding site" evidence="10">
    <location>
        <position position="373"/>
    </location>
    <ligand>
        <name>ATP</name>
        <dbReference type="ChEBI" id="CHEBI:30616"/>
    </ligand>
</feature>
<dbReference type="Gene3D" id="1.10.510.10">
    <property type="entry name" value="Transferase(Phosphotransferase) domain 1"/>
    <property type="match status" value="1"/>
</dbReference>
<keyword evidence="14" id="KW-1185">Reference proteome</keyword>
<dbReference type="CDD" id="cd07840">
    <property type="entry name" value="STKc_CDK9_like"/>
    <property type="match status" value="1"/>
</dbReference>
<dbReference type="Pfam" id="PF00069">
    <property type="entry name" value="Pkinase"/>
    <property type="match status" value="1"/>
</dbReference>
<accession>A0A316UI47</accession>
<comment type="catalytic activity">
    <reaction evidence="9">
        <text>L-seryl-[protein] + ATP = O-phospho-L-seryl-[protein] + ADP + H(+)</text>
        <dbReference type="Rhea" id="RHEA:17989"/>
        <dbReference type="Rhea" id="RHEA-COMP:9863"/>
        <dbReference type="Rhea" id="RHEA-COMP:11604"/>
        <dbReference type="ChEBI" id="CHEBI:15378"/>
        <dbReference type="ChEBI" id="CHEBI:29999"/>
        <dbReference type="ChEBI" id="CHEBI:30616"/>
        <dbReference type="ChEBI" id="CHEBI:83421"/>
        <dbReference type="ChEBI" id="CHEBI:456216"/>
        <dbReference type="EC" id="2.7.11.22"/>
    </reaction>
</comment>
<comment type="catalytic activity">
    <reaction evidence="8">
        <text>L-threonyl-[protein] + ATP = O-phospho-L-threonyl-[protein] + ADP + H(+)</text>
        <dbReference type="Rhea" id="RHEA:46608"/>
        <dbReference type="Rhea" id="RHEA-COMP:11060"/>
        <dbReference type="Rhea" id="RHEA-COMP:11605"/>
        <dbReference type="ChEBI" id="CHEBI:15378"/>
        <dbReference type="ChEBI" id="CHEBI:30013"/>
        <dbReference type="ChEBI" id="CHEBI:30616"/>
        <dbReference type="ChEBI" id="CHEBI:61977"/>
        <dbReference type="ChEBI" id="CHEBI:456216"/>
        <dbReference type="EC" id="2.7.11.22"/>
    </reaction>
</comment>
<evidence type="ECO:0000256" key="9">
    <source>
        <dbReference type="ARBA" id="ARBA00048367"/>
    </source>
</evidence>
<evidence type="ECO:0000256" key="2">
    <source>
        <dbReference type="ARBA" id="ARBA00012425"/>
    </source>
</evidence>
<feature type="compositionally biased region" description="Basic and acidic residues" evidence="11">
    <location>
        <begin position="81"/>
        <end position="94"/>
    </location>
</feature>
<dbReference type="GO" id="GO:0008024">
    <property type="term" value="C:cyclin/CDK positive transcription elongation factor complex"/>
    <property type="evidence" value="ECO:0007669"/>
    <property type="project" value="TreeGrafter"/>
</dbReference>
<dbReference type="GO" id="GO:0008353">
    <property type="term" value="F:RNA polymerase II CTD heptapeptide repeat kinase activity"/>
    <property type="evidence" value="ECO:0007669"/>
    <property type="project" value="TreeGrafter"/>
</dbReference>
<dbReference type="GO" id="GO:0005524">
    <property type="term" value="F:ATP binding"/>
    <property type="evidence" value="ECO:0007669"/>
    <property type="project" value="UniProtKB-UniRule"/>
</dbReference>
<keyword evidence="7 10" id="KW-0067">ATP-binding</keyword>
<keyword evidence="4" id="KW-0808">Transferase</keyword>
<dbReference type="PROSITE" id="PS50011">
    <property type="entry name" value="PROTEIN_KINASE_DOM"/>
    <property type="match status" value="1"/>
</dbReference>
<feature type="compositionally biased region" description="Basic and acidic residues" evidence="11">
    <location>
        <begin position="39"/>
        <end position="69"/>
    </location>
</feature>
<dbReference type="GO" id="GO:0032968">
    <property type="term" value="P:positive regulation of transcription elongation by RNA polymerase II"/>
    <property type="evidence" value="ECO:0007669"/>
    <property type="project" value="TreeGrafter"/>
</dbReference>
<keyword evidence="5 10" id="KW-0547">Nucleotide-binding</keyword>
<feature type="compositionally biased region" description="Acidic residues" evidence="11">
    <location>
        <begin position="317"/>
        <end position="327"/>
    </location>
</feature>
<dbReference type="InterPro" id="IPR000719">
    <property type="entry name" value="Prot_kinase_dom"/>
</dbReference>
<keyword evidence="3" id="KW-0723">Serine/threonine-protein kinase</keyword>
<dbReference type="GeneID" id="37028885"/>
<evidence type="ECO:0000256" key="3">
    <source>
        <dbReference type="ARBA" id="ARBA00022527"/>
    </source>
</evidence>
<dbReference type="FunFam" id="1.10.510.10:FF:000624">
    <property type="entry name" value="Mitogen-activated protein kinase"/>
    <property type="match status" value="1"/>
</dbReference>
<proteinExistence type="inferred from homology"/>
<comment type="similarity">
    <text evidence="1">Belongs to the protein kinase superfamily. CMGC Ser/Thr protein kinase family. CDC2/CDKX subfamily.</text>
</comment>
<evidence type="ECO:0000256" key="7">
    <source>
        <dbReference type="ARBA" id="ARBA00022840"/>
    </source>
</evidence>
<dbReference type="GO" id="GO:0004693">
    <property type="term" value="F:cyclin-dependent protein serine/threonine kinase activity"/>
    <property type="evidence" value="ECO:0007669"/>
    <property type="project" value="UniProtKB-EC"/>
</dbReference>
<protein>
    <recommendedName>
        <fullName evidence="2">cyclin-dependent kinase</fullName>
        <ecNumber evidence="2">2.7.11.22</ecNumber>
    </recommendedName>
</protein>
<evidence type="ECO:0000256" key="5">
    <source>
        <dbReference type="ARBA" id="ARBA00022741"/>
    </source>
</evidence>
<dbReference type="Proteomes" id="UP000245884">
    <property type="component" value="Unassembled WGS sequence"/>
</dbReference>
<dbReference type="SUPFAM" id="SSF56112">
    <property type="entry name" value="Protein kinase-like (PK-like)"/>
    <property type="match status" value="1"/>
</dbReference>
<evidence type="ECO:0000256" key="10">
    <source>
        <dbReference type="PROSITE-ProRule" id="PRU10141"/>
    </source>
</evidence>
<dbReference type="PANTHER" id="PTHR24056:SF546">
    <property type="entry name" value="CYCLIN-DEPENDENT KINASE 12"/>
    <property type="match status" value="1"/>
</dbReference>
<feature type="compositionally biased region" description="Basic residues" evidence="11">
    <location>
        <begin position="183"/>
        <end position="197"/>
    </location>
</feature>
<dbReference type="RefSeq" id="XP_025359578.1">
    <property type="nucleotide sequence ID" value="XM_025507062.1"/>
</dbReference>
<dbReference type="FunFam" id="3.30.200.20:FF:000124">
    <property type="entry name" value="Cyclin-dependent kinase 4"/>
    <property type="match status" value="1"/>
</dbReference>
<feature type="compositionally biased region" description="Low complexity" evidence="11">
    <location>
        <begin position="687"/>
        <end position="709"/>
    </location>
</feature>
<dbReference type="OrthoDB" id="204883at2759"/>
<gene>
    <name evidence="13" type="ORF">BDZ90DRAFT_234568</name>
</gene>
<dbReference type="SMART" id="SM00220">
    <property type="entry name" value="S_TKc"/>
    <property type="match status" value="1"/>
</dbReference>
<dbReference type="InterPro" id="IPR050108">
    <property type="entry name" value="CDK"/>
</dbReference>
<keyword evidence="6 13" id="KW-0418">Kinase</keyword>
<dbReference type="AlphaFoldDB" id="A0A316UI47"/>
<evidence type="ECO:0000256" key="6">
    <source>
        <dbReference type="ARBA" id="ARBA00022777"/>
    </source>
</evidence>
<evidence type="ECO:0000259" key="12">
    <source>
        <dbReference type="PROSITE" id="PS50011"/>
    </source>
</evidence>
<dbReference type="PANTHER" id="PTHR24056">
    <property type="entry name" value="CELL DIVISION PROTEIN KINASE"/>
    <property type="match status" value="1"/>
</dbReference>
<organism evidence="13 14">
    <name type="scientific">Jaminaea rosea</name>
    <dbReference type="NCBI Taxonomy" id="1569628"/>
    <lineage>
        <taxon>Eukaryota</taxon>
        <taxon>Fungi</taxon>
        <taxon>Dikarya</taxon>
        <taxon>Basidiomycota</taxon>
        <taxon>Ustilaginomycotina</taxon>
        <taxon>Exobasidiomycetes</taxon>
        <taxon>Microstromatales</taxon>
        <taxon>Microstromatales incertae sedis</taxon>
        <taxon>Jaminaea</taxon>
    </lineage>
</organism>
<name>A0A316UI47_9BASI</name>
<evidence type="ECO:0000256" key="1">
    <source>
        <dbReference type="ARBA" id="ARBA00006485"/>
    </source>
</evidence>
<dbReference type="InterPro" id="IPR008271">
    <property type="entry name" value="Ser/Thr_kinase_AS"/>
</dbReference>
<evidence type="ECO:0000256" key="8">
    <source>
        <dbReference type="ARBA" id="ARBA00047811"/>
    </source>
</evidence>
<feature type="domain" description="Protein kinase" evidence="12">
    <location>
        <begin position="344"/>
        <end position="653"/>
    </location>
</feature>
<dbReference type="EC" id="2.7.11.22" evidence="2"/>
<evidence type="ECO:0000256" key="11">
    <source>
        <dbReference type="SAM" id="MobiDB-lite"/>
    </source>
</evidence>
<dbReference type="InterPro" id="IPR017441">
    <property type="entry name" value="Protein_kinase_ATP_BS"/>
</dbReference>
<dbReference type="InterPro" id="IPR011009">
    <property type="entry name" value="Kinase-like_dom_sf"/>
</dbReference>
<dbReference type="EMBL" id="KZ819678">
    <property type="protein sequence ID" value="PWN24966.1"/>
    <property type="molecule type" value="Genomic_DNA"/>
</dbReference>
<feature type="compositionally biased region" description="Low complexity" evidence="11">
    <location>
        <begin position="114"/>
        <end position="125"/>
    </location>
</feature>
<feature type="compositionally biased region" description="Basic and acidic residues" evidence="11">
    <location>
        <begin position="226"/>
        <end position="247"/>
    </location>
</feature>
<evidence type="ECO:0000256" key="4">
    <source>
        <dbReference type="ARBA" id="ARBA00022679"/>
    </source>
</evidence>
<reference evidence="13 14" key="1">
    <citation type="journal article" date="2018" name="Mol. Biol. Evol.">
        <title>Broad Genomic Sampling Reveals a Smut Pathogenic Ancestry of the Fungal Clade Ustilaginomycotina.</title>
        <authorList>
            <person name="Kijpornyongpan T."/>
            <person name="Mondo S.J."/>
            <person name="Barry K."/>
            <person name="Sandor L."/>
            <person name="Lee J."/>
            <person name="Lipzen A."/>
            <person name="Pangilinan J."/>
            <person name="LaButti K."/>
            <person name="Hainaut M."/>
            <person name="Henrissat B."/>
            <person name="Grigoriev I.V."/>
            <person name="Spatafora J.W."/>
            <person name="Aime M.C."/>
        </authorList>
    </citation>
    <scope>NUCLEOTIDE SEQUENCE [LARGE SCALE GENOMIC DNA]</scope>
    <source>
        <strain evidence="13 14">MCA 5214</strain>
    </source>
</reference>
<feature type="region of interest" description="Disordered" evidence="11">
    <location>
        <begin position="31"/>
        <end position="339"/>
    </location>
</feature>
<evidence type="ECO:0000313" key="13">
    <source>
        <dbReference type="EMBL" id="PWN24966.1"/>
    </source>
</evidence>
<dbReference type="PROSITE" id="PS00107">
    <property type="entry name" value="PROTEIN_KINASE_ATP"/>
    <property type="match status" value="1"/>
</dbReference>
<dbReference type="Gene3D" id="3.30.200.20">
    <property type="entry name" value="Phosphorylase Kinase, domain 1"/>
    <property type="match status" value="1"/>
</dbReference>